<evidence type="ECO:0000313" key="1">
    <source>
        <dbReference type="EMBL" id="KAF2069153.1"/>
    </source>
</evidence>
<dbReference type="PANTHER" id="PTHR31550">
    <property type="entry name" value="ANKYRIN REPEAT PROTEIN-RELATED-RELATED"/>
    <property type="match status" value="1"/>
</dbReference>
<protein>
    <recommendedName>
        <fullName evidence="3">Ankyrin repeat protein</fullName>
    </recommendedName>
</protein>
<dbReference type="PANTHER" id="PTHR31550:SF2">
    <property type="entry name" value="ANKYRIN REPEAT PROTEIN-RELATED"/>
    <property type="match status" value="1"/>
</dbReference>
<gene>
    <name evidence="1" type="ORF">CYY_009531</name>
</gene>
<reference evidence="1" key="1">
    <citation type="submission" date="2020-01" db="EMBL/GenBank/DDBJ databases">
        <title>Development of genomics and gene disruption for Polysphondylium violaceum indicates a role for the polyketide synthase stlB in stalk morphogenesis.</title>
        <authorList>
            <person name="Narita B."/>
            <person name="Kawabe Y."/>
            <person name="Kin K."/>
            <person name="Saito T."/>
            <person name="Gibbs R."/>
            <person name="Kuspa A."/>
            <person name="Muzny D."/>
            <person name="Queller D."/>
            <person name="Richards S."/>
            <person name="Strassman J."/>
            <person name="Sucgang R."/>
            <person name="Worley K."/>
            <person name="Schaap P."/>
        </authorList>
    </citation>
    <scope>NUCLEOTIDE SEQUENCE</scope>
    <source>
        <strain evidence="1">QSvi11</strain>
    </source>
</reference>
<feature type="non-terminal residue" evidence="1">
    <location>
        <position position="263"/>
    </location>
</feature>
<name>A0A8J4PLJ4_9MYCE</name>
<evidence type="ECO:0000313" key="2">
    <source>
        <dbReference type="Proteomes" id="UP000695562"/>
    </source>
</evidence>
<comment type="caution">
    <text evidence="1">The sequence shown here is derived from an EMBL/GenBank/DDBJ whole genome shotgun (WGS) entry which is preliminary data.</text>
</comment>
<accession>A0A8J4PLJ4</accession>
<organism evidence="1 2">
    <name type="scientific">Polysphondylium violaceum</name>
    <dbReference type="NCBI Taxonomy" id="133409"/>
    <lineage>
        <taxon>Eukaryota</taxon>
        <taxon>Amoebozoa</taxon>
        <taxon>Evosea</taxon>
        <taxon>Eumycetozoa</taxon>
        <taxon>Dictyostelia</taxon>
        <taxon>Dictyosteliales</taxon>
        <taxon>Dictyosteliaceae</taxon>
        <taxon>Polysphondylium</taxon>
    </lineage>
</organism>
<dbReference type="Proteomes" id="UP000695562">
    <property type="component" value="Unassembled WGS sequence"/>
</dbReference>
<keyword evidence="2" id="KW-1185">Reference proteome</keyword>
<dbReference type="AlphaFoldDB" id="A0A8J4PLJ4"/>
<evidence type="ECO:0008006" key="3">
    <source>
        <dbReference type="Google" id="ProtNLM"/>
    </source>
</evidence>
<sequence length="263" mass="31411">MNKIDGLYRFIFNNVILSRKIFAYVHKIQYYRRSLRYDDIVDINWMIKYNHLSLLREKLNNGSTMFVKGDVFSISNGYHLLINKDFELFKRVFERYKYDFGSLELFDILDSINNLEAVKWIYESGYGRKIQHLVFTKDSNPEILRYLIENNWFQVLHDSLLKDVRVSKKSTYTPEILQVFKEHMSTPITSEQAKEIIVGLLKNPIPLMFEYLSPLFQENIGPFEVSKDFHSSHLSNYPIIEYLIEKKLCQDESFLKPIYDKLK</sequence>
<proteinExistence type="predicted"/>
<dbReference type="EMBL" id="AJWJ01000732">
    <property type="protein sequence ID" value="KAF2069153.1"/>
    <property type="molecule type" value="Genomic_DNA"/>
</dbReference>